<name>A0A7U9HE82_STRLI</name>
<protein>
    <submittedName>
        <fullName evidence="2">Uncharacterized protein</fullName>
    </submittedName>
</protein>
<evidence type="ECO:0000256" key="1">
    <source>
        <dbReference type="SAM" id="MobiDB-lite"/>
    </source>
</evidence>
<dbReference type="Proteomes" id="UP000014062">
    <property type="component" value="Chromosome"/>
</dbReference>
<dbReference type="EMBL" id="CM001889">
    <property type="protein sequence ID" value="EOY50994.1"/>
    <property type="molecule type" value="Genomic_DNA"/>
</dbReference>
<organism evidence="2 3">
    <name type="scientific">Streptomyces lividans 1326</name>
    <dbReference type="NCBI Taxonomy" id="1200984"/>
    <lineage>
        <taxon>Bacteria</taxon>
        <taxon>Bacillati</taxon>
        <taxon>Actinomycetota</taxon>
        <taxon>Actinomycetes</taxon>
        <taxon>Kitasatosporales</taxon>
        <taxon>Streptomycetaceae</taxon>
        <taxon>Streptomyces</taxon>
    </lineage>
</organism>
<accession>A0A7U9HE82</accession>
<dbReference type="AlphaFoldDB" id="A0A7U9HE82"/>
<proteinExistence type="predicted"/>
<sequence length="85" mass="9272">MLKVPEKSLERRDEGSLGWAFRHTKRHRCDVLVPDGGNGNQAGRPPGHRRPGGSHDVREPVRVAGEDSSGRVFPSPLLVAVSKPD</sequence>
<gene>
    <name evidence="2" type="ORF">SLI_6287</name>
</gene>
<evidence type="ECO:0000313" key="2">
    <source>
        <dbReference type="EMBL" id="EOY50994.1"/>
    </source>
</evidence>
<feature type="region of interest" description="Disordered" evidence="1">
    <location>
        <begin position="30"/>
        <end position="59"/>
    </location>
</feature>
<reference evidence="3" key="1">
    <citation type="journal article" date="2013" name="Genome Biol. Evol.">
        <title>The genome sequence of Streptomyces lividans 66 reveals a novel tRNA-dependent peptide biosynthetic system within a metal-related genomic island.</title>
        <authorList>
            <person name="Cruz-Morales P."/>
            <person name="Vijgenboom E."/>
            <person name="Iruegas-Bocardo F."/>
            <person name="Girard G."/>
            <person name="Yanez-Guerra L.A."/>
            <person name="Ramos-Aboites H.E."/>
            <person name="Pernodet J.L."/>
            <person name="Anne J."/>
            <person name="van Wezel G.P."/>
            <person name="Barona-Gomez F."/>
        </authorList>
    </citation>
    <scope>NUCLEOTIDE SEQUENCE [LARGE SCALE GENOMIC DNA]</scope>
    <source>
        <strain evidence="3">1326</strain>
    </source>
</reference>
<evidence type="ECO:0000313" key="3">
    <source>
        <dbReference type="Proteomes" id="UP000014062"/>
    </source>
</evidence>